<organism evidence="2 3">
    <name type="scientific">Acer negundo</name>
    <name type="common">Box elder</name>
    <dbReference type="NCBI Taxonomy" id="4023"/>
    <lineage>
        <taxon>Eukaryota</taxon>
        <taxon>Viridiplantae</taxon>
        <taxon>Streptophyta</taxon>
        <taxon>Embryophyta</taxon>
        <taxon>Tracheophyta</taxon>
        <taxon>Spermatophyta</taxon>
        <taxon>Magnoliopsida</taxon>
        <taxon>eudicotyledons</taxon>
        <taxon>Gunneridae</taxon>
        <taxon>Pentapetalae</taxon>
        <taxon>rosids</taxon>
        <taxon>malvids</taxon>
        <taxon>Sapindales</taxon>
        <taxon>Sapindaceae</taxon>
        <taxon>Hippocastanoideae</taxon>
        <taxon>Acereae</taxon>
        <taxon>Acer</taxon>
    </lineage>
</organism>
<name>A0AAD5NHE2_ACENE</name>
<keyword evidence="3" id="KW-1185">Reference proteome</keyword>
<feature type="region of interest" description="Disordered" evidence="1">
    <location>
        <begin position="59"/>
        <end position="81"/>
    </location>
</feature>
<evidence type="ECO:0000256" key="1">
    <source>
        <dbReference type="SAM" id="MobiDB-lite"/>
    </source>
</evidence>
<reference evidence="2" key="2">
    <citation type="submission" date="2023-02" db="EMBL/GenBank/DDBJ databases">
        <authorList>
            <person name="Swenson N.G."/>
            <person name="Wegrzyn J.L."/>
            <person name="Mcevoy S.L."/>
        </authorList>
    </citation>
    <scope>NUCLEOTIDE SEQUENCE</scope>
    <source>
        <strain evidence="2">91603</strain>
        <tissue evidence="2">Leaf</tissue>
    </source>
</reference>
<proteinExistence type="predicted"/>
<feature type="compositionally biased region" description="Acidic residues" evidence="1">
    <location>
        <begin position="318"/>
        <end position="337"/>
    </location>
</feature>
<accession>A0AAD5NHE2</accession>
<gene>
    <name evidence="2" type="ORF">LWI28_008491</name>
</gene>
<dbReference type="Proteomes" id="UP001064489">
    <property type="component" value="Chromosome 2"/>
</dbReference>
<evidence type="ECO:0000313" key="2">
    <source>
        <dbReference type="EMBL" id="KAI9160480.1"/>
    </source>
</evidence>
<feature type="compositionally biased region" description="Basic and acidic residues" evidence="1">
    <location>
        <begin position="267"/>
        <end position="276"/>
    </location>
</feature>
<feature type="compositionally biased region" description="Polar residues" evidence="1">
    <location>
        <begin position="59"/>
        <end position="79"/>
    </location>
</feature>
<comment type="caution">
    <text evidence="2">The sequence shown here is derived from an EMBL/GenBank/DDBJ whole genome shotgun (WGS) entry which is preliminary data.</text>
</comment>
<feature type="compositionally biased region" description="Basic and acidic residues" evidence="1">
    <location>
        <begin position="228"/>
        <end position="250"/>
    </location>
</feature>
<feature type="compositionally biased region" description="Basic and acidic residues" evidence="1">
    <location>
        <begin position="190"/>
        <end position="201"/>
    </location>
</feature>
<feature type="region of interest" description="Disordered" evidence="1">
    <location>
        <begin position="179"/>
        <end position="344"/>
    </location>
</feature>
<feature type="region of interest" description="Disordered" evidence="1">
    <location>
        <begin position="124"/>
        <end position="167"/>
    </location>
</feature>
<reference evidence="2" key="1">
    <citation type="journal article" date="2022" name="Plant J.">
        <title>Strategies of tolerance reflected in two North American maple genomes.</title>
        <authorList>
            <person name="McEvoy S.L."/>
            <person name="Sezen U.U."/>
            <person name="Trouern-Trend A."/>
            <person name="McMahon S.M."/>
            <person name="Schaberg P.G."/>
            <person name="Yang J."/>
            <person name="Wegrzyn J.L."/>
            <person name="Swenson N.G."/>
        </authorList>
    </citation>
    <scope>NUCLEOTIDE SEQUENCE</scope>
    <source>
        <strain evidence="2">91603</strain>
    </source>
</reference>
<evidence type="ECO:0000313" key="3">
    <source>
        <dbReference type="Proteomes" id="UP001064489"/>
    </source>
</evidence>
<sequence>MLQELGNVKKRTGNWENVSEIGEIGSSQAKGWTRRSLADALGEDEADVVISHDLGYQNESQDIPSGLNSETDRGISSMQGEFDKFPKRKRRLVLSNEWDKKIKVLYDNFGCQVSNKLKQLGFQLAPKKRVRSTAESRSAGPDQPGEERLTMESKSVLRNSDDLEGSLLSQPFAQITRKLKQLGLHTPKQKKSEAHMNLRDEDPNDTAVDEAHDSDNETLLSFSKRKKSKDDGGLFDKEPQQKNIEGKMPDDSDEETLSSVLKKSRKLHPESEDERLGTLLAKWTNEDLRNGITEDVTERDGDNQSGEEAAAGINNVDDLPDQLMDDDMADLEDDLAPDESTRSVVSRRKLRMVIDADDDDD</sequence>
<dbReference type="EMBL" id="JAJSOW010000106">
    <property type="protein sequence ID" value="KAI9160480.1"/>
    <property type="molecule type" value="Genomic_DNA"/>
</dbReference>
<protein>
    <submittedName>
        <fullName evidence="2">Uncharacterized protein</fullName>
    </submittedName>
</protein>
<dbReference type="AlphaFoldDB" id="A0AAD5NHE2"/>